<dbReference type="Pfam" id="PF06738">
    <property type="entry name" value="ThrE"/>
    <property type="match status" value="1"/>
</dbReference>
<dbReference type="STRING" id="142842.SAMN02745118_02108"/>
<sequence length="249" mass="27100">MAQKKVLLLVSLMGETLLKNGAETYRVEETVRRIGNAYDFVKTEVFALPTGIFISLEDQAGDSWTRIKRIKYQTTNLQKVALVNNLSRQITAKNLNLDQAWLKLEEINQFKTSYSEVTFYLAAGIGSLTFSYLVYGLGYELIPTFLGALLLEFWLRSSNINKFMSEVVGGVIAATVGVSTSYFLPALDPNAIILGIVILLVPGVAVTNAARDIINGDALSGIVRGMNALLTALAIALGVSSILGINILF</sequence>
<dbReference type="OrthoDB" id="9813917at2"/>
<evidence type="ECO:0000256" key="1">
    <source>
        <dbReference type="ARBA" id="ARBA00004651"/>
    </source>
</evidence>
<keyword evidence="4 7" id="KW-1133">Transmembrane helix</keyword>
<keyword evidence="5 7" id="KW-0472">Membrane</keyword>
<accession>A0A1T4PBQ2</accession>
<dbReference type="Proteomes" id="UP000190625">
    <property type="component" value="Unassembled WGS sequence"/>
</dbReference>
<keyword evidence="10" id="KW-1185">Reference proteome</keyword>
<evidence type="ECO:0000259" key="8">
    <source>
        <dbReference type="Pfam" id="PF06738"/>
    </source>
</evidence>
<name>A0A1T4PBQ2_9FIRM</name>
<evidence type="ECO:0000256" key="3">
    <source>
        <dbReference type="ARBA" id="ARBA00022692"/>
    </source>
</evidence>
<dbReference type="InterPro" id="IPR010619">
    <property type="entry name" value="ThrE-like_N"/>
</dbReference>
<evidence type="ECO:0000256" key="6">
    <source>
        <dbReference type="ARBA" id="ARBA00034125"/>
    </source>
</evidence>
<dbReference type="InterPro" id="IPR050539">
    <property type="entry name" value="ThrE_Dicarb/AminoAcid_Exp"/>
</dbReference>
<evidence type="ECO:0000313" key="10">
    <source>
        <dbReference type="Proteomes" id="UP000190625"/>
    </source>
</evidence>
<dbReference type="RefSeq" id="WP_078810548.1">
    <property type="nucleotide sequence ID" value="NZ_FUWM01000018.1"/>
</dbReference>
<evidence type="ECO:0000313" key="9">
    <source>
        <dbReference type="EMBL" id="SJZ88944.1"/>
    </source>
</evidence>
<keyword evidence="2" id="KW-1003">Cell membrane</keyword>
<evidence type="ECO:0000256" key="2">
    <source>
        <dbReference type="ARBA" id="ARBA00022475"/>
    </source>
</evidence>
<dbReference type="PANTHER" id="PTHR34390">
    <property type="entry name" value="UPF0442 PROTEIN YJJB-RELATED"/>
    <property type="match status" value="1"/>
</dbReference>
<gene>
    <name evidence="9" type="ORF">SAMN02745118_02108</name>
</gene>
<evidence type="ECO:0000256" key="4">
    <source>
        <dbReference type="ARBA" id="ARBA00022989"/>
    </source>
</evidence>
<dbReference type="EMBL" id="FUWM01000018">
    <property type="protein sequence ID" value="SJZ88944.1"/>
    <property type="molecule type" value="Genomic_DNA"/>
</dbReference>
<dbReference type="GO" id="GO:0005886">
    <property type="term" value="C:plasma membrane"/>
    <property type="evidence" value="ECO:0007669"/>
    <property type="project" value="UniProtKB-SubCell"/>
</dbReference>
<feature type="domain" description="Threonine/serine exporter-like N-terminal" evidence="8">
    <location>
        <begin position="10"/>
        <end position="244"/>
    </location>
</feature>
<evidence type="ECO:0000256" key="7">
    <source>
        <dbReference type="SAM" id="Phobius"/>
    </source>
</evidence>
<feature type="transmembrane region" description="Helical" evidence="7">
    <location>
        <begin position="222"/>
        <end position="248"/>
    </location>
</feature>
<reference evidence="10" key="1">
    <citation type="submission" date="2017-02" db="EMBL/GenBank/DDBJ databases">
        <authorList>
            <person name="Varghese N."/>
            <person name="Submissions S."/>
        </authorList>
    </citation>
    <scope>NUCLEOTIDE SEQUENCE [LARGE SCALE GENOMIC DNA]</scope>
    <source>
        <strain evidence="10">ATCC BAA-73</strain>
    </source>
</reference>
<feature type="transmembrane region" description="Helical" evidence="7">
    <location>
        <begin position="167"/>
        <end position="185"/>
    </location>
</feature>
<keyword evidence="3 7" id="KW-0812">Transmembrane</keyword>
<dbReference type="GO" id="GO:0015744">
    <property type="term" value="P:succinate transport"/>
    <property type="evidence" value="ECO:0007669"/>
    <property type="project" value="TreeGrafter"/>
</dbReference>
<comment type="similarity">
    <text evidence="6">Belongs to the ThrE exporter (TC 2.A.79) family.</text>
</comment>
<dbReference type="PANTHER" id="PTHR34390:SF2">
    <property type="entry name" value="SUCCINATE TRANSPORTER SUBUNIT YJJP-RELATED"/>
    <property type="match status" value="1"/>
</dbReference>
<protein>
    <submittedName>
        <fullName evidence="9">Uncharacterized membrane protein YjjP, DUF1212 family</fullName>
    </submittedName>
</protein>
<dbReference type="GO" id="GO:0022857">
    <property type="term" value="F:transmembrane transporter activity"/>
    <property type="evidence" value="ECO:0007669"/>
    <property type="project" value="InterPro"/>
</dbReference>
<organism evidence="9 10">
    <name type="scientific">Selenihalanaerobacter shriftii</name>
    <dbReference type="NCBI Taxonomy" id="142842"/>
    <lineage>
        <taxon>Bacteria</taxon>
        <taxon>Bacillati</taxon>
        <taxon>Bacillota</taxon>
        <taxon>Clostridia</taxon>
        <taxon>Halanaerobiales</taxon>
        <taxon>Halobacteroidaceae</taxon>
        <taxon>Selenihalanaerobacter</taxon>
    </lineage>
</organism>
<proteinExistence type="inferred from homology"/>
<dbReference type="AlphaFoldDB" id="A0A1T4PBQ2"/>
<evidence type="ECO:0000256" key="5">
    <source>
        <dbReference type="ARBA" id="ARBA00023136"/>
    </source>
</evidence>
<comment type="subcellular location">
    <subcellularLocation>
        <location evidence="1">Cell membrane</location>
        <topology evidence="1">Multi-pass membrane protein</topology>
    </subcellularLocation>
</comment>
<feature type="transmembrane region" description="Helical" evidence="7">
    <location>
        <begin position="191"/>
        <end position="210"/>
    </location>
</feature>